<protein>
    <submittedName>
        <fullName evidence="3">DUF317 domain-containing protein</fullName>
    </submittedName>
</protein>
<evidence type="ECO:0000259" key="2">
    <source>
        <dbReference type="Pfam" id="PF03771"/>
    </source>
</evidence>
<comment type="caution">
    <text evidence="3">The sequence shown here is derived from an EMBL/GenBank/DDBJ whole genome shotgun (WGS) entry which is preliminary data.</text>
</comment>
<evidence type="ECO:0000256" key="1">
    <source>
        <dbReference type="SAM" id="MobiDB-lite"/>
    </source>
</evidence>
<dbReference type="RefSeq" id="WP_191846815.1">
    <property type="nucleotide sequence ID" value="NZ_BMUO01000004.1"/>
</dbReference>
<gene>
    <name evidence="3" type="ORF">RFN57_25710</name>
</gene>
<dbReference type="EMBL" id="JAYXNZ010000002">
    <property type="protein sequence ID" value="MEC7055651.1"/>
    <property type="molecule type" value="Genomic_DNA"/>
</dbReference>
<reference evidence="3 4" key="1">
    <citation type="submission" date="2024-01" db="EMBL/GenBank/DDBJ databases">
        <title>Genome analysis.</title>
        <authorList>
            <person name="Zhang K."/>
        </authorList>
    </citation>
    <scope>NUCLEOTIDE SEQUENCE [LARGE SCALE GENOMIC DNA]</scope>
    <source>
        <strain evidence="3 4">CGMCC 4.1753</strain>
    </source>
</reference>
<evidence type="ECO:0000313" key="3">
    <source>
        <dbReference type="EMBL" id="MEC7055651.1"/>
    </source>
</evidence>
<keyword evidence="4" id="KW-1185">Reference proteome</keyword>
<feature type="domain" description="DUF317" evidence="2">
    <location>
        <begin position="152"/>
        <end position="220"/>
    </location>
</feature>
<dbReference type="Pfam" id="PF03771">
    <property type="entry name" value="SPDY"/>
    <property type="match status" value="2"/>
</dbReference>
<accession>A0ABU6M2C9</accession>
<organism evidence="3 4">
    <name type="scientific">Streptomyces violaceochromogenes</name>
    <dbReference type="NCBI Taxonomy" id="67377"/>
    <lineage>
        <taxon>Bacteria</taxon>
        <taxon>Bacillati</taxon>
        <taxon>Actinomycetota</taxon>
        <taxon>Actinomycetes</taxon>
        <taxon>Kitasatosporales</taxon>
        <taxon>Streptomycetaceae</taxon>
        <taxon>Streptomyces</taxon>
    </lineage>
</organism>
<feature type="domain" description="DUF317" evidence="2">
    <location>
        <begin position="54"/>
        <end position="108"/>
    </location>
</feature>
<feature type="region of interest" description="Disordered" evidence="1">
    <location>
        <begin position="278"/>
        <end position="344"/>
    </location>
</feature>
<name>A0ABU6M2C9_9ACTN</name>
<dbReference type="Proteomes" id="UP001353952">
    <property type="component" value="Unassembled WGS sequence"/>
</dbReference>
<dbReference type="InterPro" id="IPR005523">
    <property type="entry name" value="DUF317_SPDY"/>
</dbReference>
<sequence length="344" mass="37985">MPSLDSLALDPNADVLVSPGYLAGPGDNRSIFNSLDLAPGWTKAVAFGTDTYYTSPCQRVRVANAMESFYGGWTISYAEDPLGVPDWITTFDRNTPHEIVAAFTETLVEGVHNNFADYLSGGRRYTGTSPASLTARHRWEPVHGTRPFRTVSPDGHATYQMSVGWLHEYDELLTPEKSTWRMSAGPDPVYTPSWQAFFSRYTPQHLITASTAVFTDPTPVPRALDQIPDQHRSLVSIVSTETTRPGRRAAAALARSNRAQVTHVPPPQAAPTALATHADSRRQRKRFPPSSALNVLRPERRPDGILALPHQPQHPSEAGPGRDRVVRAAPQEACQPSRRVLPWR</sequence>
<evidence type="ECO:0000313" key="4">
    <source>
        <dbReference type="Proteomes" id="UP001353952"/>
    </source>
</evidence>
<proteinExistence type="predicted"/>